<sequence length="260" mass="29089">MARGLVQIDGKYQYYDNDGYQVKGQIVTDKDGNIRYFKADSGEMVVSDFVKIGDNNWYYFDANGVAVTGAQTIEGQDLYFDENGVQVKGSIVTNTDGSRSYYDADSGQKMINKFFTTGDNNWYYADSNGNLVTGSQTIKGQKLNFESTGLQDKGKLIETEDGSKYYYDADSGQMIVNKFESVNGLWYYFGLDGKAVTGSQVINGQHLYFNVDGSQVKGSIAIVNDHRTYYDPNSGEMARNQWVTLSDGSEVFFDWRGYAV</sequence>
<dbReference type="EMBL" id="AEUZ02000001">
    <property type="protein sequence ID" value="EHJ55877.1"/>
    <property type="molecule type" value="Genomic_DNA"/>
</dbReference>
<dbReference type="Proteomes" id="UP000005388">
    <property type="component" value="Unassembled WGS sequence"/>
</dbReference>
<evidence type="ECO:0000256" key="2">
    <source>
        <dbReference type="PROSITE-ProRule" id="PRU00591"/>
    </source>
</evidence>
<dbReference type="SUPFAM" id="SSF69360">
    <property type="entry name" value="Cell wall binding repeat"/>
    <property type="match status" value="2"/>
</dbReference>
<keyword evidence="1" id="KW-0677">Repeat</keyword>
<dbReference type="Gene3D" id="2.10.270.10">
    <property type="entry name" value="Cholin Binding"/>
    <property type="match status" value="2"/>
</dbReference>
<reference evidence="3 4" key="1">
    <citation type="journal article" date="2014" name="Int. J. Syst. Evol. Microbiol.">
        <title>Phylogenomics and the dynamic genome evolution of the genus Streptococcus.</title>
        <authorList>
            <consortium name="The Broad Institute Genome Sequencing Platform"/>
            <person name="Richards V.P."/>
            <person name="Palmer S.R."/>
            <person name="Pavinski Bitar P.D."/>
            <person name="Qin X."/>
            <person name="Weinstock G.M."/>
            <person name="Highlander S.K."/>
            <person name="Town C.D."/>
            <person name="Burne R.A."/>
            <person name="Stanhope M.J."/>
        </authorList>
    </citation>
    <scope>NUCLEOTIDE SEQUENCE [LARGE SCALE GENOMIC DNA]</scope>
    <source>
        <strain evidence="3 4">2285-97</strain>
    </source>
</reference>
<dbReference type="InterPro" id="IPR018337">
    <property type="entry name" value="Cell_wall/Cho-bd_repeat"/>
</dbReference>
<dbReference type="PROSITE" id="PS51170">
    <property type="entry name" value="CW"/>
    <property type="match status" value="1"/>
</dbReference>
<organism evidence="3 4">
    <name type="scientific">Streptococcus urinalis 2285-97</name>
    <dbReference type="NCBI Taxonomy" id="764291"/>
    <lineage>
        <taxon>Bacteria</taxon>
        <taxon>Bacillati</taxon>
        <taxon>Bacillota</taxon>
        <taxon>Bacilli</taxon>
        <taxon>Lactobacillales</taxon>
        <taxon>Streptococcaceae</taxon>
        <taxon>Streptococcus</taxon>
    </lineage>
</organism>
<dbReference type="STRING" id="764291.STRUR_1812"/>
<dbReference type="NCBIfam" id="TIGR04035">
    <property type="entry name" value="glucan_65_rpt"/>
    <property type="match status" value="4"/>
</dbReference>
<feature type="repeat" description="Cell wall-binding" evidence="2">
    <location>
        <begin position="46"/>
        <end position="66"/>
    </location>
</feature>
<dbReference type="Pfam" id="PF19127">
    <property type="entry name" value="Choline_bind_3"/>
    <property type="match status" value="4"/>
</dbReference>
<evidence type="ECO:0000256" key="1">
    <source>
        <dbReference type="ARBA" id="ARBA00022737"/>
    </source>
</evidence>
<comment type="caution">
    <text evidence="3">The sequence shown here is derived from an EMBL/GenBank/DDBJ whole genome shotgun (WGS) entry which is preliminary data.</text>
</comment>
<keyword evidence="4" id="KW-1185">Reference proteome</keyword>
<evidence type="ECO:0000313" key="4">
    <source>
        <dbReference type="Proteomes" id="UP000005388"/>
    </source>
</evidence>
<accession>G5KCZ0</accession>
<dbReference type="eggNOG" id="COG5263">
    <property type="taxonomic scope" value="Bacteria"/>
</dbReference>
<evidence type="ECO:0000313" key="3">
    <source>
        <dbReference type="EMBL" id="EHJ55877.1"/>
    </source>
</evidence>
<protein>
    <submittedName>
        <fullName evidence="3">Glucan-binding repeat (3 repeats)</fullName>
    </submittedName>
</protein>
<name>G5KCZ0_9STRE</name>
<dbReference type="InterPro" id="IPR027636">
    <property type="entry name" value="Glucan-bd_rpt"/>
</dbReference>
<dbReference type="AlphaFoldDB" id="G5KCZ0"/>
<gene>
    <name evidence="3" type="ORF">STRUR_1812</name>
</gene>
<proteinExistence type="predicted"/>